<feature type="transmembrane region" description="Helical" evidence="5">
    <location>
        <begin position="302"/>
        <end position="321"/>
    </location>
</feature>
<comment type="subcellular location">
    <subcellularLocation>
        <location evidence="1">Membrane</location>
        <topology evidence="1">Multi-pass membrane protein</topology>
    </subcellularLocation>
</comment>
<sequence length="326" mass="33471">MLLPIAALLAGLLMLAWSGEQFVQGARALARHGRMPPLLVGLVVVGFGHSVPELAVAIWSAWLERPGLALGNAWGAHIVNIGLILAVTALLAPVRLRSQVLRREAPMLLAATALTAVLVADSTLSRADAFVLLAAMGALLVWTVRQPRRHADDALAREIAADDAPAPTRSLGAALLQSLVAAAVLAGGSALLVWGTAAAAWLLGISDLAMGLSVIALGCALPELAACVAAARQGDDDVVLGTVLGAALFNLLAVVGLTAAIAPADIEPQALTRDLPVLAGMTLALFVLARRRGEGLLRRPEALTLLFAYGAYLAWLLATLVPGGGT</sequence>
<dbReference type="RefSeq" id="WP_284307759.1">
    <property type="nucleotide sequence ID" value="NZ_BSPB01000014.1"/>
</dbReference>
<proteinExistence type="predicted"/>
<reference evidence="8" key="1">
    <citation type="journal article" date="2019" name="Int. J. Syst. Evol. Microbiol.">
        <title>The Global Catalogue of Microorganisms (GCM) 10K type strain sequencing project: providing services to taxonomists for standard genome sequencing and annotation.</title>
        <authorList>
            <consortium name="The Broad Institute Genomics Platform"/>
            <consortium name="The Broad Institute Genome Sequencing Center for Infectious Disease"/>
            <person name="Wu L."/>
            <person name="Ma J."/>
        </authorList>
    </citation>
    <scope>NUCLEOTIDE SEQUENCE [LARGE SCALE GENOMIC DNA]</scope>
    <source>
        <strain evidence="8">NBRC 109341</strain>
    </source>
</reference>
<comment type="caution">
    <text evidence="7">The sequence shown here is derived from an EMBL/GenBank/DDBJ whole genome shotgun (WGS) entry which is preliminary data.</text>
</comment>
<feature type="transmembrane region" description="Helical" evidence="5">
    <location>
        <begin position="74"/>
        <end position="94"/>
    </location>
</feature>
<keyword evidence="4 5" id="KW-0472">Membrane</keyword>
<feature type="transmembrane region" description="Helical" evidence="5">
    <location>
        <begin position="106"/>
        <end position="123"/>
    </location>
</feature>
<feature type="domain" description="Sodium/calcium exchanger membrane region" evidence="6">
    <location>
        <begin position="5"/>
        <end position="143"/>
    </location>
</feature>
<evidence type="ECO:0000256" key="4">
    <source>
        <dbReference type="ARBA" id="ARBA00023136"/>
    </source>
</evidence>
<keyword evidence="2 5" id="KW-0812">Transmembrane</keyword>
<name>A0ABQ6C8Z3_9BURK</name>
<dbReference type="InterPro" id="IPR044880">
    <property type="entry name" value="NCX_ion-bd_dom_sf"/>
</dbReference>
<evidence type="ECO:0000259" key="6">
    <source>
        <dbReference type="Pfam" id="PF01699"/>
    </source>
</evidence>
<protein>
    <submittedName>
        <fullName evidence="7">Sodium:calcium antiporter</fullName>
    </submittedName>
</protein>
<dbReference type="Pfam" id="PF01699">
    <property type="entry name" value="Na_Ca_ex"/>
    <property type="match status" value="2"/>
</dbReference>
<accession>A0ABQ6C8Z3</accession>
<evidence type="ECO:0000256" key="2">
    <source>
        <dbReference type="ARBA" id="ARBA00022692"/>
    </source>
</evidence>
<gene>
    <name evidence="7" type="ORF">GCM10007935_21290</name>
</gene>
<keyword evidence="3 5" id="KW-1133">Transmembrane helix</keyword>
<dbReference type="PANTHER" id="PTHR10846">
    <property type="entry name" value="SODIUM/POTASSIUM/CALCIUM EXCHANGER"/>
    <property type="match status" value="1"/>
</dbReference>
<evidence type="ECO:0000256" key="3">
    <source>
        <dbReference type="ARBA" id="ARBA00022989"/>
    </source>
</evidence>
<dbReference type="Gene3D" id="1.20.1420.30">
    <property type="entry name" value="NCX, central ion-binding region"/>
    <property type="match status" value="1"/>
</dbReference>
<feature type="transmembrane region" description="Helical" evidence="5">
    <location>
        <begin position="179"/>
        <end position="202"/>
    </location>
</feature>
<dbReference type="InterPro" id="IPR004481">
    <property type="entry name" value="K/Na/Ca-exchanger"/>
</dbReference>
<feature type="domain" description="Sodium/calcium exchanger membrane region" evidence="6">
    <location>
        <begin position="175"/>
        <end position="317"/>
    </location>
</feature>
<dbReference type="PANTHER" id="PTHR10846:SF8">
    <property type="entry name" value="INNER MEMBRANE PROTEIN YRBG"/>
    <property type="match status" value="1"/>
</dbReference>
<dbReference type="NCBIfam" id="TIGR00367">
    <property type="entry name" value="calcium/sodium antiporter"/>
    <property type="match status" value="1"/>
</dbReference>
<evidence type="ECO:0000313" key="7">
    <source>
        <dbReference type="EMBL" id="GLS14697.1"/>
    </source>
</evidence>
<dbReference type="Proteomes" id="UP001156903">
    <property type="component" value="Unassembled WGS sequence"/>
</dbReference>
<organism evidence="7 8">
    <name type="scientific">Hydrogenophaga electricum</name>
    <dbReference type="NCBI Taxonomy" id="1230953"/>
    <lineage>
        <taxon>Bacteria</taxon>
        <taxon>Pseudomonadati</taxon>
        <taxon>Pseudomonadota</taxon>
        <taxon>Betaproteobacteria</taxon>
        <taxon>Burkholderiales</taxon>
        <taxon>Comamonadaceae</taxon>
        <taxon>Hydrogenophaga</taxon>
    </lineage>
</organism>
<evidence type="ECO:0000256" key="1">
    <source>
        <dbReference type="ARBA" id="ARBA00004141"/>
    </source>
</evidence>
<dbReference type="EMBL" id="BSPB01000014">
    <property type="protein sequence ID" value="GLS14697.1"/>
    <property type="molecule type" value="Genomic_DNA"/>
</dbReference>
<feature type="transmembrane region" description="Helical" evidence="5">
    <location>
        <begin position="238"/>
        <end position="264"/>
    </location>
</feature>
<feature type="transmembrane region" description="Helical" evidence="5">
    <location>
        <begin position="270"/>
        <end position="290"/>
    </location>
</feature>
<feature type="transmembrane region" description="Helical" evidence="5">
    <location>
        <begin position="129"/>
        <end position="145"/>
    </location>
</feature>
<keyword evidence="8" id="KW-1185">Reference proteome</keyword>
<feature type="transmembrane region" description="Helical" evidence="5">
    <location>
        <begin position="208"/>
        <end position="231"/>
    </location>
</feature>
<evidence type="ECO:0000313" key="8">
    <source>
        <dbReference type="Proteomes" id="UP001156903"/>
    </source>
</evidence>
<evidence type="ECO:0000256" key="5">
    <source>
        <dbReference type="SAM" id="Phobius"/>
    </source>
</evidence>
<dbReference type="InterPro" id="IPR004837">
    <property type="entry name" value="NaCa_Exmemb"/>
</dbReference>